<feature type="transmembrane region" description="Helical" evidence="1">
    <location>
        <begin position="12"/>
        <end position="35"/>
    </location>
</feature>
<evidence type="ECO:0000256" key="1">
    <source>
        <dbReference type="SAM" id="Phobius"/>
    </source>
</evidence>
<keyword evidence="1" id="KW-1133">Transmembrane helix</keyword>
<keyword evidence="1" id="KW-0472">Membrane</keyword>
<evidence type="ECO:0000313" key="2">
    <source>
        <dbReference type="EMBL" id="JAH47354.1"/>
    </source>
</evidence>
<accession>A0A0E9T170</accession>
<reference evidence="2" key="1">
    <citation type="submission" date="2014-11" db="EMBL/GenBank/DDBJ databases">
        <authorList>
            <person name="Amaro Gonzalez C."/>
        </authorList>
    </citation>
    <scope>NUCLEOTIDE SEQUENCE</scope>
</reference>
<dbReference type="AlphaFoldDB" id="A0A0E9T170"/>
<reference evidence="2" key="2">
    <citation type="journal article" date="2015" name="Fish Shellfish Immunol.">
        <title>Early steps in the European eel (Anguilla anguilla)-Vibrio vulnificus interaction in the gills: Role of the RtxA13 toxin.</title>
        <authorList>
            <person name="Callol A."/>
            <person name="Pajuelo D."/>
            <person name="Ebbesson L."/>
            <person name="Teles M."/>
            <person name="MacKenzie S."/>
            <person name="Amaro C."/>
        </authorList>
    </citation>
    <scope>NUCLEOTIDE SEQUENCE</scope>
</reference>
<name>A0A0E9T170_ANGAN</name>
<sequence length="38" mass="4233">MSLCVHYSKPLPPVFLCTMIFSIVSSQVIGTYIFLAII</sequence>
<organism evidence="2">
    <name type="scientific">Anguilla anguilla</name>
    <name type="common">European freshwater eel</name>
    <name type="synonym">Muraena anguilla</name>
    <dbReference type="NCBI Taxonomy" id="7936"/>
    <lineage>
        <taxon>Eukaryota</taxon>
        <taxon>Metazoa</taxon>
        <taxon>Chordata</taxon>
        <taxon>Craniata</taxon>
        <taxon>Vertebrata</taxon>
        <taxon>Euteleostomi</taxon>
        <taxon>Actinopterygii</taxon>
        <taxon>Neopterygii</taxon>
        <taxon>Teleostei</taxon>
        <taxon>Anguilliformes</taxon>
        <taxon>Anguillidae</taxon>
        <taxon>Anguilla</taxon>
    </lineage>
</organism>
<keyword evidence="1" id="KW-0812">Transmembrane</keyword>
<proteinExistence type="predicted"/>
<dbReference type="EMBL" id="GBXM01061223">
    <property type="protein sequence ID" value="JAH47354.1"/>
    <property type="molecule type" value="Transcribed_RNA"/>
</dbReference>
<protein>
    <submittedName>
        <fullName evidence="2">Uncharacterized protein</fullName>
    </submittedName>
</protein>